<evidence type="ECO:0000313" key="2">
    <source>
        <dbReference type="EMBL" id="RUT29610.1"/>
    </source>
</evidence>
<accession>A0A3S1B4F6</accession>
<keyword evidence="1" id="KW-1133">Transmembrane helix</keyword>
<organism evidence="2 3">
    <name type="scientific">Paenibacillus zeisoli</name>
    <dbReference type="NCBI Taxonomy" id="2496267"/>
    <lineage>
        <taxon>Bacteria</taxon>
        <taxon>Bacillati</taxon>
        <taxon>Bacillota</taxon>
        <taxon>Bacilli</taxon>
        <taxon>Bacillales</taxon>
        <taxon>Paenibacillaceae</taxon>
        <taxon>Paenibacillus</taxon>
    </lineage>
</organism>
<feature type="transmembrane region" description="Helical" evidence="1">
    <location>
        <begin position="20"/>
        <end position="53"/>
    </location>
</feature>
<comment type="caution">
    <text evidence="2">The sequence shown here is derived from an EMBL/GenBank/DDBJ whole genome shotgun (WGS) entry which is preliminary data.</text>
</comment>
<proteinExistence type="predicted"/>
<keyword evidence="1" id="KW-0812">Transmembrane</keyword>
<evidence type="ECO:0000256" key="1">
    <source>
        <dbReference type="SAM" id="Phobius"/>
    </source>
</evidence>
<sequence>MLNNKFMRTLMDILDESNLYMVLAMIYMALFVSGSVSVIVNMVLFALLSLHFVVNLFFSRSR</sequence>
<name>A0A3S1B4F6_9BACL</name>
<protein>
    <submittedName>
        <fullName evidence="2">Uncharacterized protein</fullName>
    </submittedName>
</protein>
<dbReference type="AlphaFoldDB" id="A0A3S1B4F6"/>
<gene>
    <name evidence="2" type="ORF">EJP77_14645</name>
</gene>
<reference evidence="2 3" key="1">
    <citation type="submission" date="2018-12" db="EMBL/GenBank/DDBJ databases">
        <authorList>
            <person name="Sun L."/>
            <person name="Chen Z."/>
        </authorList>
    </citation>
    <scope>NUCLEOTIDE SEQUENCE [LARGE SCALE GENOMIC DNA]</scope>
    <source>
        <strain evidence="2 3">3-5-3</strain>
    </source>
</reference>
<keyword evidence="3" id="KW-1185">Reference proteome</keyword>
<dbReference type="EMBL" id="RZNX01000006">
    <property type="protein sequence ID" value="RUT29610.1"/>
    <property type="molecule type" value="Genomic_DNA"/>
</dbReference>
<dbReference type="RefSeq" id="WP_127199993.1">
    <property type="nucleotide sequence ID" value="NZ_RZNX01000006.1"/>
</dbReference>
<dbReference type="Proteomes" id="UP000272464">
    <property type="component" value="Unassembled WGS sequence"/>
</dbReference>
<keyword evidence="1" id="KW-0472">Membrane</keyword>
<evidence type="ECO:0000313" key="3">
    <source>
        <dbReference type="Proteomes" id="UP000272464"/>
    </source>
</evidence>